<dbReference type="SUPFAM" id="SSF81606">
    <property type="entry name" value="PP2C-like"/>
    <property type="match status" value="1"/>
</dbReference>
<keyword evidence="1" id="KW-0378">Hydrolase</keyword>
<dbReference type="CDD" id="cd16936">
    <property type="entry name" value="HATPase_RsbW-like"/>
    <property type="match status" value="1"/>
</dbReference>
<dbReference type="InterPro" id="IPR013656">
    <property type="entry name" value="PAS_4"/>
</dbReference>
<dbReference type="Pfam" id="PF07228">
    <property type="entry name" value="SpoIIE"/>
    <property type="match status" value="1"/>
</dbReference>
<dbReference type="Gene3D" id="3.30.450.40">
    <property type="match status" value="1"/>
</dbReference>
<dbReference type="SUPFAM" id="SSF55874">
    <property type="entry name" value="ATPase domain of HSP90 chaperone/DNA topoisomerase II/histidine kinase"/>
    <property type="match status" value="1"/>
</dbReference>
<dbReference type="InterPro" id="IPR036890">
    <property type="entry name" value="HATPase_C_sf"/>
</dbReference>
<keyword evidence="5" id="KW-1185">Reference proteome</keyword>
<dbReference type="Pfam" id="PF00989">
    <property type="entry name" value="PAS"/>
    <property type="match status" value="1"/>
</dbReference>
<dbReference type="InterPro" id="IPR052016">
    <property type="entry name" value="Bact_Sigma-Reg"/>
</dbReference>
<evidence type="ECO:0000256" key="1">
    <source>
        <dbReference type="ARBA" id="ARBA00022801"/>
    </source>
</evidence>
<dbReference type="SUPFAM" id="SSF55785">
    <property type="entry name" value="PYP-like sensor domain (PAS domain)"/>
    <property type="match status" value="2"/>
</dbReference>
<dbReference type="PANTHER" id="PTHR43156:SF2">
    <property type="entry name" value="STAGE II SPORULATION PROTEIN E"/>
    <property type="match status" value="1"/>
</dbReference>
<dbReference type="Pfam" id="PF08448">
    <property type="entry name" value="PAS_4"/>
    <property type="match status" value="1"/>
</dbReference>
<feature type="region of interest" description="Disordered" evidence="2">
    <location>
        <begin position="666"/>
        <end position="694"/>
    </location>
</feature>
<dbReference type="InterPro" id="IPR013767">
    <property type="entry name" value="PAS_fold"/>
</dbReference>
<name>A0ABW6MA27_9ACTN</name>
<proteinExistence type="predicted"/>
<evidence type="ECO:0000256" key="2">
    <source>
        <dbReference type="SAM" id="MobiDB-lite"/>
    </source>
</evidence>
<dbReference type="Pfam" id="PF13581">
    <property type="entry name" value="HATPase_c_2"/>
    <property type="match status" value="1"/>
</dbReference>
<feature type="region of interest" description="Disordered" evidence="2">
    <location>
        <begin position="1"/>
        <end position="20"/>
    </location>
</feature>
<dbReference type="NCBIfam" id="TIGR00229">
    <property type="entry name" value="sensory_box"/>
    <property type="match status" value="1"/>
</dbReference>
<dbReference type="InterPro" id="IPR000014">
    <property type="entry name" value="PAS"/>
</dbReference>
<dbReference type="SMART" id="SM00331">
    <property type="entry name" value="PP2C_SIG"/>
    <property type="match status" value="1"/>
</dbReference>
<dbReference type="SUPFAM" id="SSF55781">
    <property type="entry name" value="GAF domain-like"/>
    <property type="match status" value="1"/>
</dbReference>
<sequence length="836" mass="89066">MTHRGKTVLESPHDDEPTTDLATATVSRQGIVTSWSDAAQRLLGHAATDVVGRVVTEVLAADPSDAVWAALAGAEAWSGTAVLRHRDGSRLDLGLRACPSLDGESKANGFVVAFAPVPTKNGYEDSGGDDRKMLERSFTQAPVALATFDTELRYQGLNDIACEMAGTTAAQLRGRRYQDTVPDNVATRGFLRHLRQVVETGAPTSYDSHFGGRAWNIEMWPVKDPSGRVHGVGTASFDSSAQHWAQQRLALLNEAGTRIGTTLDVVRTAQELTELVVPRLADFVSVDLLDSVLQGEEPTSEPIDAAVVLRRVAHRSAVEGFPEAAVALGAVDTYPAYSPAARCLAVGRPFLSGLEDPDFVRWIEGDDVRSAGVHHVGVHSGMAVPLRARGTVLGVAVFWRRLRPEPFQPDDLVLAEELAGRAAVCVDNARRYTREYTTALTLQRSLLPRGLPGQAAVEAAFRYLPADSQAGAGGDWFDVIPLSGTRVALVVGDVAGHGVRASATMGSLRTAVRTLADVDLPPDELLTHLDDLVTRLTSDDGTTASDAQDTDGISATCLYAVYDPVSRRCTLASAGHPPPGVLYPDGTVSLVGLSPGPPLGVGGLPFEATELELPEGSLIALYTDGLIEARDHDIDAGLDLLCQALARPSPSLDVTCDTLIDALLPSPTVQPGEPPSRLLSSLRPEGSPSRSARPTDDVALLVARIRALHADQVATWSLPADPEIVADARLQASRQLQAWGLEEAGFVTELVVSELVTNAIRYGATPIQLRLIRDRTLICEVSDGNSAAPHLRRARTFDEGGRGLLLVSQLTQGWGTRQTTSGKTIWAEQLLPTGHA</sequence>
<feature type="domain" description="PAS" evidence="3">
    <location>
        <begin position="26"/>
        <end position="53"/>
    </location>
</feature>
<dbReference type="InterPro" id="IPR003594">
    <property type="entry name" value="HATPase_dom"/>
</dbReference>
<dbReference type="PROSITE" id="PS50112">
    <property type="entry name" value="PAS"/>
    <property type="match status" value="1"/>
</dbReference>
<dbReference type="CDD" id="cd00130">
    <property type="entry name" value="PAS"/>
    <property type="match status" value="1"/>
</dbReference>
<accession>A0ABW6MA27</accession>
<dbReference type="InterPro" id="IPR001932">
    <property type="entry name" value="PPM-type_phosphatase-like_dom"/>
</dbReference>
<dbReference type="Gene3D" id="3.30.450.20">
    <property type="entry name" value="PAS domain"/>
    <property type="match status" value="2"/>
</dbReference>
<dbReference type="Proteomes" id="UP001601303">
    <property type="component" value="Unassembled WGS sequence"/>
</dbReference>
<evidence type="ECO:0000313" key="4">
    <source>
        <dbReference type="EMBL" id="MFE9601625.1"/>
    </source>
</evidence>
<evidence type="ECO:0000259" key="3">
    <source>
        <dbReference type="PROSITE" id="PS50112"/>
    </source>
</evidence>
<dbReference type="EMBL" id="JBIAHM010000008">
    <property type="protein sequence ID" value="MFE9601625.1"/>
    <property type="molecule type" value="Genomic_DNA"/>
</dbReference>
<dbReference type="InterPro" id="IPR036457">
    <property type="entry name" value="PPM-type-like_dom_sf"/>
</dbReference>
<dbReference type="SMART" id="SM00091">
    <property type="entry name" value="PAS"/>
    <property type="match status" value="2"/>
</dbReference>
<dbReference type="Gene3D" id="3.30.565.10">
    <property type="entry name" value="Histidine kinase-like ATPase, C-terminal domain"/>
    <property type="match status" value="1"/>
</dbReference>
<dbReference type="InterPro" id="IPR035965">
    <property type="entry name" value="PAS-like_dom_sf"/>
</dbReference>
<gene>
    <name evidence="4" type="ORF">ACFYNQ_24045</name>
</gene>
<dbReference type="RefSeq" id="WP_388108985.1">
    <property type="nucleotide sequence ID" value="NZ_JBIAHM010000008.1"/>
</dbReference>
<comment type="caution">
    <text evidence="4">The sequence shown here is derived from an EMBL/GenBank/DDBJ whole genome shotgun (WGS) entry which is preliminary data.</text>
</comment>
<dbReference type="PANTHER" id="PTHR43156">
    <property type="entry name" value="STAGE II SPORULATION PROTEIN E-RELATED"/>
    <property type="match status" value="1"/>
</dbReference>
<dbReference type="SMART" id="SM00065">
    <property type="entry name" value="GAF"/>
    <property type="match status" value="1"/>
</dbReference>
<reference evidence="4 5" key="1">
    <citation type="submission" date="2024-10" db="EMBL/GenBank/DDBJ databases">
        <title>The Natural Products Discovery Center: Release of the First 8490 Sequenced Strains for Exploring Actinobacteria Biosynthetic Diversity.</title>
        <authorList>
            <person name="Kalkreuter E."/>
            <person name="Kautsar S.A."/>
            <person name="Yang D."/>
            <person name="Bader C.D."/>
            <person name="Teijaro C.N."/>
            <person name="Fluegel L."/>
            <person name="Davis C.M."/>
            <person name="Simpson J.R."/>
            <person name="Lauterbach L."/>
            <person name="Steele A.D."/>
            <person name="Gui C."/>
            <person name="Meng S."/>
            <person name="Li G."/>
            <person name="Viehrig K."/>
            <person name="Ye F."/>
            <person name="Su P."/>
            <person name="Kiefer A.F."/>
            <person name="Nichols A."/>
            <person name="Cepeda A.J."/>
            <person name="Yan W."/>
            <person name="Fan B."/>
            <person name="Jiang Y."/>
            <person name="Adhikari A."/>
            <person name="Zheng C.-J."/>
            <person name="Schuster L."/>
            <person name="Cowan T.M."/>
            <person name="Smanski M.J."/>
            <person name="Chevrette M.G."/>
            <person name="De Carvalho L.P.S."/>
            <person name="Shen B."/>
        </authorList>
    </citation>
    <scope>NUCLEOTIDE SEQUENCE [LARGE SCALE GENOMIC DNA]</scope>
    <source>
        <strain evidence="4 5">NPDC006488</strain>
    </source>
</reference>
<dbReference type="Gene3D" id="3.60.40.10">
    <property type="entry name" value="PPM-type phosphatase domain"/>
    <property type="match status" value="1"/>
</dbReference>
<dbReference type="InterPro" id="IPR003018">
    <property type="entry name" value="GAF"/>
</dbReference>
<protein>
    <submittedName>
        <fullName evidence="4">SpoIIE family protein phosphatase</fullName>
    </submittedName>
</protein>
<dbReference type="InterPro" id="IPR029016">
    <property type="entry name" value="GAF-like_dom_sf"/>
</dbReference>
<evidence type="ECO:0000313" key="5">
    <source>
        <dbReference type="Proteomes" id="UP001601303"/>
    </source>
</evidence>
<organism evidence="4 5">
    <name type="scientific">Streptomyces hokutonensis</name>
    <dbReference type="NCBI Taxonomy" id="1306990"/>
    <lineage>
        <taxon>Bacteria</taxon>
        <taxon>Bacillati</taxon>
        <taxon>Actinomycetota</taxon>
        <taxon>Actinomycetes</taxon>
        <taxon>Kitasatosporales</taxon>
        <taxon>Streptomycetaceae</taxon>
        <taxon>Streptomyces</taxon>
    </lineage>
</organism>
<dbReference type="Pfam" id="PF01590">
    <property type="entry name" value="GAF"/>
    <property type="match status" value="1"/>
</dbReference>